<accession>A0A1N6K4S5</accession>
<proteinExistence type="predicted"/>
<dbReference type="EMBL" id="FSRM01000002">
    <property type="protein sequence ID" value="SIO51579.1"/>
    <property type="molecule type" value="Genomic_DNA"/>
</dbReference>
<evidence type="ECO:0000313" key="2">
    <source>
        <dbReference type="Proteomes" id="UP000184693"/>
    </source>
</evidence>
<dbReference type="AlphaFoldDB" id="A0A1N6K4S5"/>
<evidence type="ECO:0000313" key="1">
    <source>
        <dbReference type="EMBL" id="SIO51579.1"/>
    </source>
</evidence>
<name>A0A1N6K4S5_9BURK</name>
<sequence>MRTTYKALQAHVRASHGRVMQSCWIAHRKVVNGLPVNSRRTGERRKPCPPQWETVIDQAMRELGWL</sequence>
<protein>
    <submittedName>
        <fullName evidence="1">Uncharacterized protein</fullName>
    </submittedName>
</protein>
<dbReference type="Proteomes" id="UP000184693">
    <property type="component" value="Unassembled WGS sequence"/>
</dbReference>
<reference evidence="1 2" key="1">
    <citation type="submission" date="2016-11" db="EMBL/GenBank/DDBJ databases">
        <authorList>
            <person name="Jaros S."/>
            <person name="Januszkiewicz K."/>
            <person name="Wedrychowicz H."/>
        </authorList>
    </citation>
    <scope>NUCLEOTIDE SEQUENCE [LARGE SCALE GENOMIC DNA]</scope>
    <source>
        <strain evidence="1 2">GAS86</strain>
    </source>
</reference>
<gene>
    <name evidence="1" type="ORF">SAMN05444168_6034</name>
</gene>
<organism evidence="1 2">
    <name type="scientific">Paraburkholderia phenazinium</name>
    <dbReference type="NCBI Taxonomy" id="60549"/>
    <lineage>
        <taxon>Bacteria</taxon>
        <taxon>Pseudomonadati</taxon>
        <taxon>Pseudomonadota</taxon>
        <taxon>Betaproteobacteria</taxon>
        <taxon>Burkholderiales</taxon>
        <taxon>Burkholderiaceae</taxon>
        <taxon>Paraburkholderia</taxon>
    </lineage>
</organism>